<evidence type="ECO:0000313" key="1">
    <source>
        <dbReference type="EMBL" id="KAI3708893.1"/>
    </source>
</evidence>
<sequence>MLQCKIVTDLETCPGARRSMGQMVVVHAKARNNRDLNAASIQISRESVKDNNGAISRESTIDKNGAHNPDKGKDKVRDSRSGLVDAVSSSPAYKELRLQEKQKSASGRFRRSYHDLGPTLKGRDQNEKGDAILNMSRNDAVIKQKPPWNLTEISSSLGLAGYYGRIVENCSLTIVLLTKLKYLIDQKEAEYEITKTDGLLKDFGYEILYHLGKTNVAIDSLN</sequence>
<evidence type="ECO:0000313" key="2">
    <source>
        <dbReference type="Proteomes" id="UP001055811"/>
    </source>
</evidence>
<dbReference type="EMBL" id="CM042015">
    <property type="protein sequence ID" value="KAI3708893.1"/>
    <property type="molecule type" value="Genomic_DNA"/>
</dbReference>
<gene>
    <name evidence="1" type="ORF">L2E82_38441</name>
</gene>
<keyword evidence="2" id="KW-1185">Reference proteome</keyword>
<dbReference type="Proteomes" id="UP001055811">
    <property type="component" value="Linkage Group LG07"/>
</dbReference>
<proteinExistence type="predicted"/>
<reference evidence="2" key="1">
    <citation type="journal article" date="2022" name="Mol. Ecol. Resour.">
        <title>The genomes of chicory, endive, great burdock and yacon provide insights into Asteraceae palaeo-polyploidization history and plant inulin production.</title>
        <authorList>
            <person name="Fan W."/>
            <person name="Wang S."/>
            <person name="Wang H."/>
            <person name="Wang A."/>
            <person name="Jiang F."/>
            <person name="Liu H."/>
            <person name="Zhao H."/>
            <person name="Xu D."/>
            <person name="Zhang Y."/>
        </authorList>
    </citation>
    <scope>NUCLEOTIDE SEQUENCE [LARGE SCALE GENOMIC DNA]</scope>
    <source>
        <strain evidence="2">cv. Punajuju</strain>
    </source>
</reference>
<reference evidence="1 2" key="2">
    <citation type="journal article" date="2022" name="Mol. Ecol. Resour.">
        <title>The genomes of chicory, endive, great burdock and yacon provide insights into Asteraceae paleo-polyploidization history and plant inulin production.</title>
        <authorList>
            <person name="Fan W."/>
            <person name="Wang S."/>
            <person name="Wang H."/>
            <person name="Wang A."/>
            <person name="Jiang F."/>
            <person name="Liu H."/>
            <person name="Zhao H."/>
            <person name="Xu D."/>
            <person name="Zhang Y."/>
        </authorList>
    </citation>
    <scope>NUCLEOTIDE SEQUENCE [LARGE SCALE GENOMIC DNA]</scope>
    <source>
        <strain evidence="2">cv. Punajuju</strain>
        <tissue evidence="1">Leaves</tissue>
    </source>
</reference>
<name>A0ACB9AGR3_CICIN</name>
<protein>
    <submittedName>
        <fullName evidence="1">Uncharacterized protein</fullName>
    </submittedName>
</protein>
<organism evidence="1 2">
    <name type="scientific">Cichorium intybus</name>
    <name type="common">Chicory</name>
    <dbReference type="NCBI Taxonomy" id="13427"/>
    <lineage>
        <taxon>Eukaryota</taxon>
        <taxon>Viridiplantae</taxon>
        <taxon>Streptophyta</taxon>
        <taxon>Embryophyta</taxon>
        <taxon>Tracheophyta</taxon>
        <taxon>Spermatophyta</taxon>
        <taxon>Magnoliopsida</taxon>
        <taxon>eudicotyledons</taxon>
        <taxon>Gunneridae</taxon>
        <taxon>Pentapetalae</taxon>
        <taxon>asterids</taxon>
        <taxon>campanulids</taxon>
        <taxon>Asterales</taxon>
        <taxon>Asteraceae</taxon>
        <taxon>Cichorioideae</taxon>
        <taxon>Cichorieae</taxon>
        <taxon>Cichoriinae</taxon>
        <taxon>Cichorium</taxon>
    </lineage>
</organism>
<accession>A0ACB9AGR3</accession>
<comment type="caution">
    <text evidence="1">The sequence shown here is derived from an EMBL/GenBank/DDBJ whole genome shotgun (WGS) entry which is preliminary data.</text>
</comment>